<dbReference type="Proteomes" id="UP001153076">
    <property type="component" value="Unassembled WGS sequence"/>
</dbReference>
<dbReference type="OrthoDB" id="2012664at2759"/>
<sequence>MSGYNSHCTEDIGWRFGIAIDGSRKQVQCKFCSKVIRGGITRLKQHLAHKTGDVAPCPDVSAEVKRDMMKLLTEYKEKERQKTRIARDLEDEITRLFNRNDYVDDEEEEDAQLAHARYESLEQHRFEHEQRVYRASRGAHFDEGGSSRPPSVPQMHRSTTVRESSSRASRDMDMAYEQMSTPAARLRAVEVELEKDRTRTKQSKVNTNWLKAAKNKMIKAFGSWVIDTNVPFAVVDSIYTNPLLETIHWEDREVRTGVQNVIMRLELDVDKQIKAMRQVFLYKDRMDTFGTSIAQRAIASLMPDMQRSDRDSEENLSPSSSHGGSGGGGDGGSGGANEMGASYSSRRSTDYFSDRDRDRSHGVPLEDDRRSRRSPNEQPSEPTQTYRRIRKGKEPAQPHGYLTDAMYGYAGFQETPSSFTGPDLFASSGGHDTYGGFSNNYGYNTNCPPLPYPSNEPQFVGSDSGRRHSDNPPIINQGTINYGDHRYYQPTFYRGDSNSSEQSWMDSTASSHYHQQQESYGVHQNNNDTYQDPPHHSF</sequence>
<evidence type="ECO:0000256" key="2">
    <source>
        <dbReference type="ARBA" id="ARBA00022771"/>
    </source>
</evidence>
<dbReference type="InterPro" id="IPR003656">
    <property type="entry name" value="Znf_BED"/>
</dbReference>
<accession>A0A9Q1JUK6</accession>
<reference evidence="8" key="1">
    <citation type="submission" date="2022-04" db="EMBL/GenBank/DDBJ databases">
        <title>Carnegiea gigantea Genome sequencing and assembly v2.</title>
        <authorList>
            <person name="Copetti D."/>
            <person name="Sanderson M.J."/>
            <person name="Burquez A."/>
            <person name="Wojciechowski M.F."/>
        </authorList>
    </citation>
    <scope>NUCLEOTIDE SEQUENCE</scope>
    <source>
        <strain evidence="8">SGP5-SGP5p</strain>
        <tissue evidence="8">Aerial part</tissue>
    </source>
</reference>
<dbReference type="GO" id="GO:0008270">
    <property type="term" value="F:zinc ion binding"/>
    <property type="evidence" value="ECO:0007669"/>
    <property type="project" value="UniProtKB-KW"/>
</dbReference>
<keyword evidence="3" id="KW-0862">Zinc</keyword>
<feature type="region of interest" description="Disordered" evidence="6">
    <location>
        <begin position="305"/>
        <end position="400"/>
    </location>
</feature>
<gene>
    <name evidence="8" type="ORF">Cgig2_013545</name>
</gene>
<dbReference type="PANTHER" id="PTHR46951">
    <property type="entry name" value="BED-TYPE DOMAIN-CONTAINING PROTEIN"/>
    <property type="match status" value="1"/>
</dbReference>
<feature type="coiled-coil region" evidence="5">
    <location>
        <begin position="61"/>
        <end position="92"/>
    </location>
</feature>
<evidence type="ECO:0000259" key="7">
    <source>
        <dbReference type="PROSITE" id="PS50808"/>
    </source>
</evidence>
<dbReference type="GO" id="GO:0003677">
    <property type="term" value="F:DNA binding"/>
    <property type="evidence" value="ECO:0007669"/>
    <property type="project" value="InterPro"/>
</dbReference>
<dbReference type="PANTHER" id="PTHR46951:SF2">
    <property type="entry name" value="BED-TYPE DOMAIN-CONTAINING PROTEIN"/>
    <property type="match status" value="1"/>
</dbReference>
<feature type="compositionally biased region" description="Polar residues" evidence="6">
    <location>
        <begin position="496"/>
        <end position="530"/>
    </location>
</feature>
<evidence type="ECO:0000256" key="1">
    <source>
        <dbReference type="ARBA" id="ARBA00022723"/>
    </source>
</evidence>
<keyword evidence="9" id="KW-1185">Reference proteome</keyword>
<dbReference type="Pfam" id="PF02892">
    <property type="entry name" value="zf-BED"/>
    <property type="match status" value="1"/>
</dbReference>
<dbReference type="AlphaFoldDB" id="A0A9Q1JUK6"/>
<dbReference type="PROSITE" id="PS50808">
    <property type="entry name" value="ZF_BED"/>
    <property type="match status" value="1"/>
</dbReference>
<evidence type="ECO:0000256" key="5">
    <source>
        <dbReference type="SAM" id="Coils"/>
    </source>
</evidence>
<evidence type="ECO:0000313" key="9">
    <source>
        <dbReference type="Proteomes" id="UP001153076"/>
    </source>
</evidence>
<feature type="compositionally biased region" description="Polar residues" evidence="6">
    <location>
        <begin position="376"/>
        <end position="386"/>
    </location>
</feature>
<feature type="region of interest" description="Disordered" evidence="6">
    <location>
        <begin position="460"/>
        <end position="538"/>
    </location>
</feature>
<feature type="compositionally biased region" description="Gly residues" evidence="6">
    <location>
        <begin position="323"/>
        <end position="337"/>
    </location>
</feature>
<proteinExistence type="predicted"/>
<dbReference type="EMBL" id="JAKOGI010000696">
    <property type="protein sequence ID" value="KAJ8431329.1"/>
    <property type="molecule type" value="Genomic_DNA"/>
</dbReference>
<name>A0A9Q1JUK6_9CARY</name>
<evidence type="ECO:0000313" key="8">
    <source>
        <dbReference type="EMBL" id="KAJ8431329.1"/>
    </source>
</evidence>
<keyword evidence="1" id="KW-0479">Metal-binding</keyword>
<comment type="caution">
    <text evidence="8">The sequence shown here is derived from an EMBL/GenBank/DDBJ whole genome shotgun (WGS) entry which is preliminary data.</text>
</comment>
<keyword evidence="2 4" id="KW-0863">Zinc-finger</keyword>
<feature type="compositionally biased region" description="Basic and acidic residues" evidence="6">
    <location>
        <begin position="347"/>
        <end position="370"/>
    </location>
</feature>
<evidence type="ECO:0000256" key="4">
    <source>
        <dbReference type="PROSITE-ProRule" id="PRU00027"/>
    </source>
</evidence>
<feature type="domain" description="BED-type" evidence="7">
    <location>
        <begin position="8"/>
        <end position="64"/>
    </location>
</feature>
<evidence type="ECO:0000256" key="6">
    <source>
        <dbReference type="SAM" id="MobiDB-lite"/>
    </source>
</evidence>
<keyword evidence="5" id="KW-0175">Coiled coil</keyword>
<evidence type="ECO:0000256" key="3">
    <source>
        <dbReference type="ARBA" id="ARBA00022833"/>
    </source>
</evidence>
<organism evidence="8 9">
    <name type="scientific">Carnegiea gigantea</name>
    <dbReference type="NCBI Taxonomy" id="171969"/>
    <lineage>
        <taxon>Eukaryota</taxon>
        <taxon>Viridiplantae</taxon>
        <taxon>Streptophyta</taxon>
        <taxon>Embryophyta</taxon>
        <taxon>Tracheophyta</taxon>
        <taxon>Spermatophyta</taxon>
        <taxon>Magnoliopsida</taxon>
        <taxon>eudicotyledons</taxon>
        <taxon>Gunneridae</taxon>
        <taxon>Pentapetalae</taxon>
        <taxon>Caryophyllales</taxon>
        <taxon>Cactineae</taxon>
        <taxon>Cactaceae</taxon>
        <taxon>Cactoideae</taxon>
        <taxon>Echinocereeae</taxon>
        <taxon>Carnegiea</taxon>
    </lineage>
</organism>
<feature type="region of interest" description="Disordered" evidence="6">
    <location>
        <begin position="139"/>
        <end position="169"/>
    </location>
</feature>
<protein>
    <recommendedName>
        <fullName evidence="7">BED-type domain-containing protein</fullName>
    </recommendedName>
</protein>